<dbReference type="AlphaFoldDB" id="X1QLY5"/>
<feature type="non-terminal residue" evidence="1">
    <location>
        <position position="1"/>
    </location>
</feature>
<sequence length="55" mass="6448">GKQIFQVLVRILITKDRYSSFSKDNLIELALRINQRNIYINNLIEKISSVLDLIN</sequence>
<dbReference type="EMBL" id="BARV01039282">
    <property type="protein sequence ID" value="GAI55811.1"/>
    <property type="molecule type" value="Genomic_DNA"/>
</dbReference>
<gene>
    <name evidence="1" type="ORF">S06H3_60253</name>
</gene>
<organism evidence="1">
    <name type="scientific">marine sediment metagenome</name>
    <dbReference type="NCBI Taxonomy" id="412755"/>
    <lineage>
        <taxon>unclassified sequences</taxon>
        <taxon>metagenomes</taxon>
        <taxon>ecological metagenomes</taxon>
    </lineage>
</organism>
<evidence type="ECO:0000313" key="1">
    <source>
        <dbReference type="EMBL" id="GAI55811.1"/>
    </source>
</evidence>
<comment type="caution">
    <text evidence="1">The sequence shown here is derived from an EMBL/GenBank/DDBJ whole genome shotgun (WGS) entry which is preliminary data.</text>
</comment>
<reference evidence="1" key="1">
    <citation type="journal article" date="2014" name="Front. Microbiol.">
        <title>High frequency of phylogenetically diverse reductive dehalogenase-homologous genes in deep subseafloor sedimentary metagenomes.</title>
        <authorList>
            <person name="Kawai M."/>
            <person name="Futagami T."/>
            <person name="Toyoda A."/>
            <person name="Takaki Y."/>
            <person name="Nishi S."/>
            <person name="Hori S."/>
            <person name="Arai W."/>
            <person name="Tsubouchi T."/>
            <person name="Morono Y."/>
            <person name="Uchiyama I."/>
            <person name="Ito T."/>
            <person name="Fujiyama A."/>
            <person name="Inagaki F."/>
            <person name="Takami H."/>
        </authorList>
    </citation>
    <scope>NUCLEOTIDE SEQUENCE</scope>
    <source>
        <strain evidence="1">Expedition CK06-06</strain>
    </source>
</reference>
<name>X1QLY5_9ZZZZ</name>
<accession>X1QLY5</accession>
<protein>
    <submittedName>
        <fullName evidence="1">Uncharacterized protein</fullName>
    </submittedName>
</protein>
<proteinExistence type="predicted"/>